<sequence>MGDSTSTPMFAISDGGVSDPAPMISDDAASIDPGHKTIPRVGQPNRDDSPSRISSVTPIGSVPPLLSPSPLLRAIANSPIKPQSNSNASMAAHSNNTIFEQPGSSNKCAGSGFYSNPDACYQCYGRLTSSPVVVGWR</sequence>
<accession>A0A5N5G9U1</accession>
<dbReference type="Proteomes" id="UP000327157">
    <property type="component" value="Unassembled WGS sequence"/>
</dbReference>
<comment type="caution">
    <text evidence="2">The sequence shown here is derived from an EMBL/GenBank/DDBJ whole genome shotgun (WGS) entry which is preliminary data.</text>
</comment>
<feature type="compositionally biased region" description="Low complexity" evidence="1">
    <location>
        <begin position="84"/>
        <end position="96"/>
    </location>
</feature>
<evidence type="ECO:0000313" key="2">
    <source>
        <dbReference type="EMBL" id="KAB2612166.1"/>
    </source>
</evidence>
<evidence type="ECO:0000313" key="3">
    <source>
        <dbReference type="Proteomes" id="UP000327157"/>
    </source>
</evidence>
<proteinExistence type="predicted"/>
<reference evidence="2 3" key="1">
    <citation type="submission" date="2019-09" db="EMBL/GenBank/DDBJ databases">
        <authorList>
            <person name="Ou C."/>
        </authorList>
    </citation>
    <scope>NUCLEOTIDE SEQUENCE [LARGE SCALE GENOMIC DNA]</scope>
    <source>
        <strain evidence="2">S2</strain>
        <tissue evidence="2">Leaf</tissue>
    </source>
</reference>
<dbReference type="EMBL" id="SMOL01000468">
    <property type="protein sequence ID" value="KAB2612166.1"/>
    <property type="molecule type" value="Genomic_DNA"/>
</dbReference>
<dbReference type="AlphaFoldDB" id="A0A5N5G9U1"/>
<name>A0A5N5G9U1_9ROSA</name>
<keyword evidence="3" id="KW-1185">Reference proteome</keyword>
<evidence type="ECO:0000256" key="1">
    <source>
        <dbReference type="SAM" id="MobiDB-lite"/>
    </source>
</evidence>
<protein>
    <submittedName>
        <fullName evidence="2">Uncharacterized protein</fullName>
    </submittedName>
</protein>
<gene>
    <name evidence="2" type="ORF">D8674_036846</name>
</gene>
<reference evidence="2 3" key="2">
    <citation type="submission" date="2019-11" db="EMBL/GenBank/DDBJ databases">
        <title>A de novo genome assembly of a pear dwarfing rootstock.</title>
        <authorList>
            <person name="Wang F."/>
            <person name="Wang J."/>
            <person name="Li S."/>
            <person name="Zhang Y."/>
            <person name="Fang M."/>
            <person name="Ma L."/>
            <person name="Zhao Y."/>
            <person name="Jiang S."/>
        </authorList>
    </citation>
    <scope>NUCLEOTIDE SEQUENCE [LARGE SCALE GENOMIC DNA]</scope>
    <source>
        <strain evidence="2">S2</strain>
        <tissue evidence="2">Leaf</tissue>
    </source>
</reference>
<feature type="region of interest" description="Disordered" evidence="1">
    <location>
        <begin position="1"/>
        <end position="64"/>
    </location>
</feature>
<organism evidence="2 3">
    <name type="scientific">Pyrus ussuriensis x Pyrus communis</name>
    <dbReference type="NCBI Taxonomy" id="2448454"/>
    <lineage>
        <taxon>Eukaryota</taxon>
        <taxon>Viridiplantae</taxon>
        <taxon>Streptophyta</taxon>
        <taxon>Embryophyta</taxon>
        <taxon>Tracheophyta</taxon>
        <taxon>Spermatophyta</taxon>
        <taxon>Magnoliopsida</taxon>
        <taxon>eudicotyledons</taxon>
        <taxon>Gunneridae</taxon>
        <taxon>Pentapetalae</taxon>
        <taxon>rosids</taxon>
        <taxon>fabids</taxon>
        <taxon>Rosales</taxon>
        <taxon>Rosaceae</taxon>
        <taxon>Amygdaloideae</taxon>
        <taxon>Maleae</taxon>
        <taxon>Pyrus</taxon>
    </lineage>
</organism>
<feature type="region of interest" description="Disordered" evidence="1">
    <location>
        <begin position="76"/>
        <end position="102"/>
    </location>
</feature>